<name>A0A4C1SGI6_EUMVA</name>
<evidence type="ECO:0000313" key="1">
    <source>
        <dbReference type="EMBL" id="GBP01124.1"/>
    </source>
</evidence>
<organism evidence="1 2">
    <name type="scientific">Eumeta variegata</name>
    <name type="common">Bagworm moth</name>
    <name type="synonym">Eumeta japonica</name>
    <dbReference type="NCBI Taxonomy" id="151549"/>
    <lineage>
        <taxon>Eukaryota</taxon>
        <taxon>Metazoa</taxon>
        <taxon>Ecdysozoa</taxon>
        <taxon>Arthropoda</taxon>
        <taxon>Hexapoda</taxon>
        <taxon>Insecta</taxon>
        <taxon>Pterygota</taxon>
        <taxon>Neoptera</taxon>
        <taxon>Endopterygota</taxon>
        <taxon>Lepidoptera</taxon>
        <taxon>Glossata</taxon>
        <taxon>Ditrysia</taxon>
        <taxon>Tineoidea</taxon>
        <taxon>Psychidae</taxon>
        <taxon>Oiketicinae</taxon>
        <taxon>Eumeta</taxon>
    </lineage>
</organism>
<comment type="caution">
    <text evidence="1">The sequence shown here is derived from an EMBL/GenBank/DDBJ whole genome shotgun (WGS) entry which is preliminary data.</text>
</comment>
<keyword evidence="2" id="KW-1185">Reference proteome</keyword>
<dbReference type="EMBL" id="BGZK01000007">
    <property type="protein sequence ID" value="GBP01124.1"/>
    <property type="molecule type" value="Genomic_DNA"/>
</dbReference>
<dbReference type="AlphaFoldDB" id="A0A4C1SGI6"/>
<reference evidence="1 2" key="1">
    <citation type="journal article" date="2019" name="Commun. Biol.">
        <title>The bagworm genome reveals a unique fibroin gene that provides high tensile strength.</title>
        <authorList>
            <person name="Kono N."/>
            <person name="Nakamura H."/>
            <person name="Ohtoshi R."/>
            <person name="Tomita M."/>
            <person name="Numata K."/>
            <person name="Arakawa K."/>
        </authorList>
    </citation>
    <scope>NUCLEOTIDE SEQUENCE [LARGE SCALE GENOMIC DNA]</scope>
</reference>
<proteinExistence type="predicted"/>
<sequence length="113" mass="12495">MIHAGLRVLDVSTRATLFSHLPKHCLWLTPRRPRSSYIHDHVSVSYRVSIVPISAPARTLSPINMRNGTLLSEQINSYLGRDLTLRLRRAVASLKASRGGDGAVHGGLGRNIY</sequence>
<protein>
    <submittedName>
        <fullName evidence="1">Uncharacterized protein</fullName>
    </submittedName>
</protein>
<gene>
    <name evidence="1" type="ORF">EVAR_2368_1</name>
</gene>
<accession>A0A4C1SGI6</accession>
<dbReference type="Proteomes" id="UP000299102">
    <property type="component" value="Unassembled WGS sequence"/>
</dbReference>
<evidence type="ECO:0000313" key="2">
    <source>
        <dbReference type="Proteomes" id="UP000299102"/>
    </source>
</evidence>